<protein>
    <submittedName>
        <fullName evidence="2">Uncharacterized protein</fullName>
    </submittedName>
</protein>
<dbReference type="EMBL" id="JAJSOF020000025">
    <property type="protein sequence ID" value="KAJ4434351.1"/>
    <property type="molecule type" value="Genomic_DNA"/>
</dbReference>
<reference evidence="2 3" key="1">
    <citation type="journal article" date="2022" name="Allergy">
        <title>Genome assembly and annotation of Periplaneta americana reveal a comprehensive cockroach allergen profile.</title>
        <authorList>
            <person name="Wang L."/>
            <person name="Xiong Q."/>
            <person name="Saelim N."/>
            <person name="Wang L."/>
            <person name="Nong W."/>
            <person name="Wan A.T."/>
            <person name="Shi M."/>
            <person name="Liu X."/>
            <person name="Cao Q."/>
            <person name="Hui J.H.L."/>
            <person name="Sookrung N."/>
            <person name="Leung T.F."/>
            <person name="Tungtrongchitr A."/>
            <person name="Tsui S.K.W."/>
        </authorList>
    </citation>
    <scope>NUCLEOTIDE SEQUENCE [LARGE SCALE GENOMIC DNA]</scope>
    <source>
        <strain evidence="2">PWHHKU_190912</strain>
    </source>
</reference>
<feature type="compositionally biased region" description="Polar residues" evidence="1">
    <location>
        <begin position="92"/>
        <end position="103"/>
    </location>
</feature>
<feature type="compositionally biased region" description="Polar residues" evidence="1">
    <location>
        <begin position="117"/>
        <end position="132"/>
    </location>
</feature>
<comment type="caution">
    <text evidence="2">The sequence shown here is derived from an EMBL/GenBank/DDBJ whole genome shotgun (WGS) entry which is preliminary data.</text>
</comment>
<evidence type="ECO:0000256" key="1">
    <source>
        <dbReference type="SAM" id="MobiDB-lite"/>
    </source>
</evidence>
<name>A0ABQ8SJQ8_PERAM</name>
<accession>A0ABQ8SJQ8</accession>
<evidence type="ECO:0000313" key="3">
    <source>
        <dbReference type="Proteomes" id="UP001148838"/>
    </source>
</evidence>
<feature type="region of interest" description="Disordered" evidence="1">
    <location>
        <begin position="87"/>
        <end position="134"/>
    </location>
</feature>
<proteinExistence type="predicted"/>
<dbReference type="Proteomes" id="UP001148838">
    <property type="component" value="Unassembled WGS sequence"/>
</dbReference>
<evidence type="ECO:0000313" key="2">
    <source>
        <dbReference type="EMBL" id="KAJ4434351.1"/>
    </source>
</evidence>
<organism evidence="2 3">
    <name type="scientific">Periplaneta americana</name>
    <name type="common">American cockroach</name>
    <name type="synonym">Blatta americana</name>
    <dbReference type="NCBI Taxonomy" id="6978"/>
    <lineage>
        <taxon>Eukaryota</taxon>
        <taxon>Metazoa</taxon>
        <taxon>Ecdysozoa</taxon>
        <taxon>Arthropoda</taxon>
        <taxon>Hexapoda</taxon>
        <taxon>Insecta</taxon>
        <taxon>Pterygota</taxon>
        <taxon>Neoptera</taxon>
        <taxon>Polyneoptera</taxon>
        <taxon>Dictyoptera</taxon>
        <taxon>Blattodea</taxon>
        <taxon>Blattoidea</taxon>
        <taxon>Blattidae</taxon>
        <taxon>Blattinae</taxon>
        <taxon>Periplaneta</taxon>
    </lineage>
</organism>
<gene>
    <name evidence="2" type="ORF">ANN_22910</name>
</gene>
<sequence length="289" mass="32646">MCYISTVSTASWCDVSANSREKAESHALAGLKVIEISPATSKHDDTLLPRLHREAIKIYKHNNCNRKEEGVKLNKCWYPVLNRTDKKPLQQKDGTQNRSSEQSGGDRSDNRPWPASCTINMPAQPATGSVASGTPRRVLRPRIPLHRRCLPQLQTKRLFKVCHGSLYAVMWLADEPREFNLPTLPQRCITYEAEKLPSKYGIHSEEYGPIRTVTLEEQMICGALQTLNEEACEDVMEETEEEVEVPYKATTLAPPSELGESTVIINLRTRSMDKDESDVDEIHKVEDLS</sequence>
<keyword evidence="3" id="KW-1185">Reference proteome</keyword>